<dbReference type="OrthoDB" id="8841719at2"/>
<dbReference type="SUPFAM" id="SSF53448">
    <property type="entry name" value="Nucleotide-diphospho-sugar transferases"/>
    <property type="match status" value="1"/>
</dbReference>
<evidence type="ECO:0000313" key="5">
    <source>
        <dbReference type="Proteomes" id="UP000199706"/>
    </source>
</evidence>
<dbReference type="EMBL" id="FNCJ01000020">
    <property type="protein sequence ID" value="SDI29220.1"/>
    <property type="molecule type" value="Genomic_DNA"/>
</dbReference>
<dbReference type="InterPro" id="IPR029044">
    <property type="entry name" value="Nucleotide-diphossugar_trans"/>
</dbReference>
<proteinExistence type="inferred from homology"/>
<keyword evidence="3 4" id="KW-0808">Transferase</keyword>
<dbReference type="PANTHER" id="PTHR43179:SF12">
    <property type="entry name" value="GALACTOFURANOSYLTRANSFERASE GLFT2"/>
    <property type="match status" value="1"/>
</dbReference>
<keyword evidence="2" id="KW-0328">Glycosyltransferase</keyword>
<accession>A0A1G8JF04</accession>
<dbReference type="Proteomes" id="UP000199706">
    <property type="component" value="Unassembled WGS sequence"/>
</dbReference>
<reference evidence="4 5" key="1">
    <citation type="submission" date="2016-10" db="EMBL/GenBank/DDBJ databases">
        <authorList>
            <person name="de Groot N.N."/>
        </authorList>
    </citation>
    <scope>NUCLEOTIDE SEQUENCE [LARGE SCALE GENOMIC DNA]</scope>
    <source>
        <strain evidence="4 5">LMG 2247</strain>
    </source>
</reference>
<organism evidence="4 5">
    <name type="scientific">Paraburkholderia phenazinium</name>
    <dbReference type="NCBI Taxonomy" id="60549"/>
    <lineage>
        <taxon>Bacteria</taxon>
        <taxon>Pseudomonadati</taxon>
        <taxon>Pseudomonadota</taxon>
        <taxon>Betaproteobacteria</taxon>
        <taxon>Burkholderiales</taxon>
        <taxon>Burkholderiaceae</taxon>
        <taxon>Paraburkholderia</taxon>
    </lineage>
</organism>
<sequence>MTIHADPPALFNASRYRPPRIAVIVATKGRPAATPWVLALLARQTVRPDLVIFSASQEADVGACEGETLTVRRLYGPPGLPTQRNRGIDALPPEIDYVVFFDDDFAPGRHWIEQCRQVFHSQRAVIGLSGRTLRDGAAGRPVSWSEAFDIVGRAEDEAVEPVSLDACNSLYGCNMAYRVDAIRGVRFDERLVLYGWLEDQDFSRRLVVADRGELVRCHQMLGVHLGLSGGRVSGRKFGYSQVANAIYLYRKGVLSRKEAASNIFRAISVNFVKSMKPEPHLDRRGRLIGNFIGVAEICSGSVNPERAARL</sequence>
<comment type="similarity">
    <text evidence="1">Belongs to the glycosyltransferase 2 family.</text>
</comment>
<gene>
    <name evidence="4" type="ORF">SAMN05216466_12061</name>
</gene>
<dbReference type="GO" id="GO:0016757">
    <property type="term" value="F:glycosyltransferase activity"/>
    <property type="evidence" value="ECO:0007669"/>
    <property type="project" value="UniProtKB-KW"/>
</dbReference>
<protein>
    <submittedName>
        <fullName evidence="4">Glycosyltransferase, GT2 family</fullName>
    </submittedName>
</protein>
<dbReference type="CDD" id="cd00761">
    <property type="entry name" value="Glyco_tranf_GTA_type"/>
    <property type="match status" value="1"/>
</dbReference>
<dbReference type="PANTHER" id="PTHR43179">
    <property type="entry name" value="RHAMNOSYLTRANSFERASE WBBL"/>
    <property type="match status" value="1"/>
</dbReference>
<evidence type="ECO:0000256" key="2">
    <source>
        <dbReference type="ARBA" id="ARBA00022676"/>
    </source>
</evidence>
<name>A0A1G8JF04_9BURK</name>
<evidence type="ECO:0000256" key="1">
    <source>
        <dbReference type="ARBA" id="ARBA00006739"/>
    </source>
</evidence>
<dbReference type="RefSeq" id="WP_090691913.1">
    <property type="nucleotide sequence ID" value="NZ_CADERL010000032.1"/>
</dbReference>
<dbReference type="AlphaFoldDB" id="A0A1G8JF04"/>
<evidence type="ECO:0000313" key="4">
    <source>
        <dbReference type="EMBL" id="SDI29220.1"/>
    </source>
</evidence>
<dbReference type="Gene3D" id="3.90.550.10">
    <property type="entry name" value="Spore Coat Polysaccharide Biosynthesis Protein SpsA, Chain A"/>
    <property type="match status" value="1"/>
</dbReference>
<evidence type="ECO:0000256" key="3">
    <source>
        <dbReference type="ARBA" id="ARBA00022679"/>
    </source>
</evidence>